<dbReference type="GO" id="GO:0016151">
    <property type="term" value="F:nickel cation binding"/>
    <property type="evidence" value="ECO:0007669"/>
    <property type="project" value="InterPro"/>
</dbReference>
<organism evidence="4">
    <name type="scientific">Fundidesulfovibrio putealis</name>
    <dbReference type="NCBI Taxonomy" id="270496"/>
    <lineage>
        <taxon>Bacteria</taxon>
        <taxon>Pseudomonadati</taxon>
        <taxon>Thermodesulfobacteriota</taxon>
        <taxon>Desulfovibrionia</taxon>
        <taxon>Desulfovibrionales</taxon>
        <taxon>Desulfovibrionaceae</taxon>
        <taxon>Fundidesulfovibrio</taxon>
    </lineage>
</organism>
<feature type="domain" description="NADH-quinone oxidoreductase subunit D" evidence="3">
    <location>
        <begin position="122"/>
        <end position="286"/>
    </location>
</feature>
<sequence>MSGSENTYTLPIGPLHVALEEPMYFDIKVEGETVRGLNLTAGHVHRGMEALAMQRNFLQNVILTERVCSLCSNAHPATYCMAVESLCGIQVPERAQYLRVLADEIKRVASHLFNVGIMAHLVGFDSLFMHAMEVRELMQDVKEGVYGNRMNLGACTIGGVRYDIDHTVESYLRSQLEKLKPQLDELYGVYERDPLIQARTRGVGILPEADARRYAVVGPVARASNIAYDVRKKAPYACYDELDFTCEVDTVGDVLSRALLRLREAVQSVSLIEQVLDKMPSGPTELERLVPVPPGESVARSEAPRGELIYYVRADGSDMPQRVKWRVPTYMNWEALQVMMANCQVSDIPLIVNSIDPCISCTER</sequence>
<dbReference type="Pfam" id="PF00346">
    <property type="entry name" value="Complex1_49kDa"/>
    <property type="match status" value="2"/>
</dbReference>
<dbReference type="GO" id="GO:0051287">
    <property type="term" value="F:NAD binding"/>
    <property type="evidence" value="ECO:0007669"/>
    <property type="project" value="InterPro"/>
</dbReference>
<dbReference type="GO" id="GO:0016651">
    <property type="term" value="F:oxidoreductase activity, acting on NAD(P)H"/>
    <property type="evidence" value="ECO:0007669"/>
    <property type="project" value="InterPro"/>
</dbReference>
<reference evidence="4" key="1">
    <citation type="journal article" date="2020" name="mSystems">
        <title>Genome- and Community-Level Interaction Insights into Carbon Utilization and Element Cycling Functions of Hydrothermarchaeota in Hydrothermal Sediment.</title>
        <authorList>
            <person name="Zhou Z."/>
            <person name="Liu Y."/>
            <person name="Xu W."/>
            <person name="Pan J."/>
            <person name="Luo Z.H."/>
            <person name="Li M."/>
        </authorList>
    </citation>
    <scope>NUCLEOTIDE SEQUENCE [LARGE SCALE GENOMIC DNA]</scope>
    <source>
        <strain evidence="4">SpSt-413</strain>
    </source>
</reference>
<evidence type="ECO:0000256" key="2">
    <source>
        <dbReference type="PIRSR" id="PIRSR601501-1"/>
    </source>
</evidence>
<feature type="binding site" evidence="2">
    <location>
        <position position="49"/>
    </location>
    <ligand>
        <name>Mg(2+)</name>
        <dbReference type="ChEBI" id="CHEBI:18420"/>
    </ligand>
</feature>
<dbReference type="PANTHER" id="PTHR43485">
    <property type="entry name" value="HYDROGENASE-4 COMPONENT G"/>
    <property type="match status" value="1"/>
</dbReference>
<evidence type="ECO:0000313" key="4">
    <source>
        <dbReference type="EMBL" id="HGG93363.1"/>
    </source>
</evidence>
<protein>
    <submittedName>
        <fullName evidence="4">Carbon monoxide-induced hydrogenase</fullName>
    </submittedName>
</protein>
<keyword evidence="1" id="KW-0560">Oxidoreductase</keyword>
<dbReference type="Pfam" id="PF00374">
    <property type="entry name" value="NiFeSe_Hases"/>
    <property type="match status" value="1"/>
</dbReference>
<keyword evidence="2" id="KW-0479">Metal-binding</keyword>
<keyword evidence="2" id="KW-0533">Nickel</keyword>
<feature type="binding site" evidence="2">
    <location>
        <position position="71"/>
    </location>
    <ligand>
        <name>Fe cation</name>
        <dbReference type="ChEBI" id="CHEBI:24875"/>
    </ligand>
</feature>
<evidence type="ECO:0000256" key="1">
    <source>
        <dbReference type="ARBA" id="ARBA00023002"/>
    </source>
</evidence>
<dbReference type="InterPro" id="IPR001501">
    <property type="entry name" value="Ni-dep_hyd_lsu"/>
</dbReference>
<dbReference type="GO" id="GO:0048038">
    <property type="term" value="F:quinone binding"/>
    <property type="evidence" value="ECO:0007669"/>
    <property type="project" value="InterPro"/>
</dbReference>
<feature type="domain" description="NADH-quinone oxidoreductase subunit D" evidence="3">
    <location>
        <begin position="290"/>
        <end position="364"/>
    </location>
</feature>
<proteinExistence type="predicted"/>
<dbReference type="EMBL" id="DSRP01000732">
    <property type="protein sequence ID" value="HGG93363.1"/>
    <property type="molecule type" value="Genomic_DNA"/>
</dbReference>
<feature type="binding site" evidence="2">
    <location>
        <position position="71"/>
    </location>
    <ligand>
        <name>Ni(2+)</name>
        <dbReference type="ChEBI" id="CHEBI:49786"/>
    </ligand>
</feature>
<dbReference type="InterPro" id="IPR001135">
    <property type="entry name" value="NADH_Q_OxRdtase_suD"/>
</dbReference>
<dbReference type="InterPro" id="IPR029014">
    <property type="entry name" value="NiFe-Hase_large"/>
</dbReference>
<accession>A0A7C4AI63</accession>
<gene>
    <name evidence="4" type="ORF">ENR59_10505</name>
</gene>
<feature type="binding site" evidence="2">
    <location>
        <position position="358"/>
    </location>
    <ligand>
        <name>Ni(2+)</name>
        <dbReference type="ChEBI" id="CHEBI:49786"/>
    </ligand>
</feature>
<dbReference type="PANTHER" id="PTHR43485:SF1">
    <property type="entry name" value="FORMATE HYDROGENLYASE SUBUNIT 5-RELATED"/>
    <property type="match status" value="1"/>
</dbReference>
<comment type="cofactor">
    <cofactor evidence="2">
        <name>Ni(2+)</name>
        <dbReference type="ChEBI" id="CHEBI:49786"/>
    </cofactor>
</comment>
<name>A0A7C4AI63_9BACT</name>
<dbReference type="Gene3D" id="1.10.645.10">
    <property type="entry name" value="Cytochrome-c3 Hydrogenase, chain B"/>
    <property type="match status" value="1"/>
</dbReference>
<comment type="cofactor">
    <cofactor evidence="2">
        <name>Fe cation</name>
        <dbReference type="ChEBI" id="CHEBI:24875"/>
    </cofactor>
</comment>
<feature type="binding site" evidence="2">
    <location>
        <position position="361"/>
    </location>
    <ligand>
        <name>Fe cation</name>
        <dbReference type="ChEBI" id="CHEBI:24875"/>
    </ligand>
</feature>
<keyword evidence="2" id="KW-0408">Iron</keyword>
<dbReference type="InterPro" id="IPR052197">
    <property type="entry name" value="ComplexI_49kDa-like"/>
</dbReference>
<feature type="binding site" evidence="2">
    <location>
        <position position="68"/>
    </location>
    <ligand>
        <name>Ni(2+)</name>
        <dbReference type="ChEBI" id="CHEBI:49786"/>
    </ligand>
</feature>
<keyword evidence="2" id="KW-0460">Magnesium</keyword>
<evidence type="ECO:0000259" key="3">
    <source>
        <dbReference type="Pfam" id="PF00346"/>
    </source>
</evidence>
<comment type="caution">
    <text evidence="4">The sequence shown here is derived from an EMBL/GenBank/DDBJ whole genome shotgun (WGS) entry which is preliminary data.</text>
</comment>
<dbReference type="AlphaFoldDB" id="A0A7C4AI63"/>
<dbReference type="SUPFAM" id="SSF56762">
    <property type="entry name" value="HydB/Nqo4-like"/>
    <property type="match status" value="1"/>
</dbReference>